<dbReference type="GO" id="GO:0046872">
    <property type="term" value="F:metal ion binding"/>
    <property type="evidence" value="ECO:0007669"/>
    <property type="project" value="UniProtKB-KW"/>
</dbReference>
<comment type="caution">
    <text evidence="7">The sequence shown here is derived from an EMBL/GenBank/DDBJ whole genome shotgun (WGS) entry which is preliminary data.</text>
</comment>
<comment type="cofactor">
    <cofactor evidence="1">
        <name>Mg(2+)</name>
        <dbReference type="ChEBI" id="CHEBI:18420"/>
    </cofactor>
</comment>
<gene>
    <name evidence="7" type="ORF">GGQ59_002616</name>
</gene>
<dbReference type="RefSeq" id="WP_183819298.1">
    <property type="nucleotide sequence ID" value="NZ_JACHOB010000006.1"/>
</dbReference>
<evidence type="ECO:0000313" key="8">
    <source>
        <dbReference type="Proteomes" id="UP000563524"/>
    </source>
</evidence>
<dbReference type="GO" id="GO:0008865">
    <property type="term" value="F:fructokinase activity"/>
    <property type="evidence" value="ECO:0007669"/>
    <property type="project" value="UniProtKB-EC"/>
</dbReference>
<dbReference type="AlphaFoldDB" id="A0A840I6J0"/>
<dbReference type="Pfam" id="PF00480">
    <property type="entry name" value="ROK"/>
    <property type="match status" value="1"/>
</dbReference>
<dbReference type="InterPro" id="IPR000600">
    <property type="entry name" value="ROK"/>
</dbReference>
<dbReference type="CDD" id="cd24067">
    <property type="entry name" value="ASKHA_NBD_ROK_BsFRK-like"/>
    <property type="match status" value="1"/>
</dbReference>
<evidence type="ECO:0000256" key="5">
    <source>
        <dbReference type="ARBA" id="ARBA00038887"/>
    </source>
</evidence>
<dbReference type="PANTHER" id="PTHR42742">
    <property type="entry name" value="TRANSCRIPTIONAL REPRESSOR MPRA"/>
    <property type="match status" value="1"/>
</dbReference>
<dbReference type="PANTHER" id="PTHR42742:SF3">
    <property type="entry name" value="FRUCTOKINASE"/>
    <property type="match status" value="1"/>
</dbReference>
<organism evidence="7 8">
    <name type="scientific">Parvularcula dongshanensis</name>
    <dbReference type="NCBI Taxonomy" id="1173995"/>
    <lineage>
        <taxon>Bacteria</taxon>
        <taxon>Pseudomonadati</taxon>
        <taxon>Pseudomonadota</taxon>
        <taxon>Alphaproteobacteria</taxon>
        <taxon>Parvularculales</taxon>
        <taxon>Parvularculaceae</taxon>
        <taxon>Parvularcula</taxon>
    </lineage>
</organism>
<dbReference type="Proteomes" id="UP000563524">
    <property type="component" value="Unassembled WGS sequence"/>
</dbReference>
<evidence type="ECO:0000256" key="4">
    <source>
        <dbReference type="ARBA" id="ARBA00022842"/>
    </source>
</evidence>
<dbReference type="EMBL" id="JACHOB010000006">
    <property type="protein sequence ID" value="MBB4660072.1"/>
    <property type="molecule type" value="Genomic_DNA"/>
</dbReference>
<dbReference type="Gene3D" id="3.30.420.40">
    <property type="match status" value="2"/>
</dbReference>
<dbReference type="InterPro" id="IPR043129">
    <property type="entry name" value="ATPase_NBD"/>
</dbReference>
<keyword evidence="4" id="KW-0460">Magnesium</keyword>
<reference evidence="7 8" key="1">
    <citation type="submission" date="2020-08" db="EMBL/GenBank/DDBJ databases">
        <title>Genomic Encyclopedia of Type Strains, Phase IV (KMG-IV): sequencing the most valuable type-strain genomes for metagenomic binning, comparative biology and taxonomic classification.</title>
        <authorList>
            <person name="Goeker M."/>
        </authorList>
    </citation>
    <scope>NUCLEOTIDE SEQUENCE [LARGE SCALE GENOMIC DNA]</scope>
    <source>
        <strain evidence="7 8">DSM 102850</strain>
    </source>
</reference>
<comment type="catalytic activity">
    <reaction evidence="6">
        <text>D-fructose + ATP = D-fructose 6-phosphate + ADP + H(+)</text>
        <dbReference type="Rhea" id="RHEA:16125"/>
        <dbReference type="ChEBI" id="CHEBI:15378"/>
        <dbReference type="ChEBI" id="CHEBI:30616"/>
        <dbReference type="ChEBI" id="CHEBI:37721"/>
        <dbReference type="ChEBI" id="CHEBI:61527"/>
        <dbReference type="ChEBI" id="CHEBI:456216"/>
        <dbReference type="EC" id="2.7.1.4"/>
    </reaction>
</comment>
<sequence length="305" mass="30679">MNRSLGPDDRVAAVEGGGTKFVCAVLDGDLRVAERAVIPTREPEATLGAVRAWLLDRGPFRALGVGCFGPAETRAGRPDYGRLLATPKPGWAGADVLGALSGLAPRTGFASDVDAAALAEGRRGAGRGLDPDSGTLAYVTVGTGIGVGVARGSSIVTGEGHFEMGHVGVPRGSHDRAGGACPFHGDCLEGLAAGPSIAKRWGAPLSALPRDHEAHRLVAGYLAELCRILFLAHRPGRIVLGGGVMKTDGLLGTVAAETEARLAGYLPPPEGCEGVADALVPPELGDDAGVVGAALVGLGALGEAG</sequence>
<protein>
    <recommendedName>
        <fullName evidence="5">fructokinase</fullName>
        <ecNumber evidence="5">2.7.1.4</ecNumber>
    </recommendedName>
</protein>
<keyword evidence="3" id="KW-0862">Zinc</keyword>
<keyword evidence="2" id="KW-0479">Metal-binding</keyword>
<dbReference type="EC" id="2.7.1.4" evidence="5"/>
<accession>A0A840I6J0</accession>
<proteinExistence type="predicted"/>
<keyword evidence="8" id="KW-1185">Reference proteome</keyword>
<keyword evidence="7" id="KW-0808">Transferase</keyword>
<dbReference type="InterPro" id="IPR051804">
    <property type="entry name" value="Carb_Metab_Reg_Kinase/Isom"/>
</dbReference>
<evidence type="ECO:0000256" key="6">
    <source>
        <dbReference type="ARBA" id="ARBA00048451"/>
    </source>
</evidence>
<evidence type="ECO:0000256" key="1">
    <source>
        <dbReference type="ARBA" id="ARBA00001946"/>
    </source>
</evidence>
<keyword evidence="7" id="KW-0418">Kinase</keyword>
<name>A0A840I6J0_9PROT</name>
<evidence type="ECO:0000313" key="7">
    <source>
        <dbReference type="EMBL" id="MBB4660072.1"/>
    </source>
</evidence>
<evidence type="ECO:0000256" key="3">
    <source>
        <dbReference type="ARBA" id="ARBA00022833"/>
    </source>
</evidence>
<dbReference type="SUPFAM" id="SSF53067">
    <property type="entry name" value="Actin-like ATPase domain"/>
    <property type="match status" value="2"/>
</dbReference>
<evidence type="ECO:0000256" key="2">
    <source>
        <dbReference type="ARBA" id="ARBA00022723"/>
    </source>
</evidence>